<keyword evidence="4 5" id="KW-0472">Membrane</keyword>
<keyword evidence="7" id="KW-1185">Reference proteome</keyword>
<name>A0ABZ0IF33_9GAMM</name>
<dbReference type="Pfam" id="PF04191">
    <property type="entry name" value="PEMT"/>
    <property type="match status" value="1"/>
</dbReference>
<evidence type="ECO:0000256" key="1">
    <source>
        <dbReference type="ARBA" id="ARBA00004127"/>
    </source>
</evidence>
<organism evidence="6 7">
    <name type="scientific">Congregibacter brevis</name>
    <dbReference type="NCBI Taxonomy" id="3081201"/>
    <lineage>
        <taxon>Bacteria</taxon>
        <taxon>Pseudomonadati</taxon>
        <taxon>Pseudomonadota</taxon>
        <taxon>Gammaproteobacteria</taxon>
        <taxon>Cellvibrionales</taxon>
        <taxon>Halieaceae</taxon>
        <taxon>Congregibacter</taxon>
    </lineage>
</organism>
<dbReference type="RefSeq" id="WP_407329366.1">
    <property type="nucleotide sequence ID" value="NZ_CP136865.1"/>
</dbReference>
<keyword evidence="6" id="KW-0808">Transferase</keyword>
<feature type="transmembrane region" description="Helical" evidence="5">
    <location>
        <begin position="77"/>
        <end position="100"/>
    </location>
</feature>
<gene>
    <name evidence="6" type="ORF">R0137_06150</name>
</gene>
<evidence type="ECO:0000256" key="2">
    <source>
        <dbReference type="ARBA" id="ARBA00022692"/>
    </source>
</evidence>
<evidence type="ECO:0000256" key="5">
    <source>
        <dbReference type="SAM" id="Phobius"/>
    </source>
</evidence>
<dbReference type="EMBL" id="CP136865">
    <property type="protein sequence ID" value="WOJ98152.1"/>
    <property type="molecule type" value="Genomic_DNA"/>
</dbReference>
<evidence type="ECO:0000313" key="6">
    <source>
        <dbReference type="EMBL" id="WOJ98152.1"/>
    </source>
</evidence>
<dbReference type="GO" id="GO:0008168">
    <property type="term" value="F:methyltransferase activity"/>
    <property type="evidence" value="ECO:0007669"/>
    <property type="project" value="UniProtKB-KW"/>
</dbReference>
<proteinExistence type="predicted"/>
<keyword evidence="3 5" id="KW-1133">Transmembrane helix</keyword>
<evidence type="ECO:0000256" key="4">
    <source>
        <dbReference type="ARBA" id="ARBA00023136"/>
    </source>
</evidence>
<dbReference type="Gene3D" id="1.20.120.1630">
    <property type="match status" value="1"/>
</dbReference>
<dbReference type="InterPro" id="IPR007318">
    <property type="entry name" value="Phopholipid_MeTrfase"/>
</dbReference>
<evidence type="ECO:0000313" key="7">
    <source>
        <dbReference type="Proteomes" id="UP001626549"/>
    </source>
</evidence>
<evidence type="ECO:0000256" key="3">
    <source>
        <dbReference type="ARBA" id="ARBA00022989"/>
    </source>
</evidence>
<comment type="subcellular location">
    <subcellularLocation>
        <location evidence="1">Endomembrane system</location>
        <topology evidence="1">Multi-pass membrane protein</topology>
    </subcellularLocation>
</comment>
<feature type="transmembrane region" description="Helical" evidence="5">
    <location>
        <begin position="143"/>
        <end position="160"/>
    </location>
</feature>
<reference evidence="6 7" key="1">
    <citation type="submission" date="2023-10" db="EMBL/GenBank/DDBJ databases">
        <title>Two novel species belonging to the OM43/NOR5 clade.</title>
        <authorList>
            <person name="Park M."/>
        </authorList>
    </citation>
    <scope>NUCLEOTIDE SEQUENCE [LARGE SCALE GENOMIC DNA]</scope>
    <source>
        <strain evidence="6 7">IMCC45268</strain>
    </source>
</reference>
<keyword evidence="2 5" id="KW-0812">Transmembrane</keyword>
<dbReference type="Proteomes" id="UP001626549">
    <property type="component" value="Chromosome"/>
</dbReference>
<keyword evidence="6" id="KW-0489">Methyltransferase</keyword>
<feature type="transmembrane region" description="Helical" evidence="5">
    <location>
        <begin position="121"/>
        <end position="137"/>
    </location>
</feature>
<dbReference type="GO" id="GO:0032259">
    <property type="term" value="P:methylation"/>
    <property type="evidence" value="ECO:0007669"/>
    <property type="project" value="UniProtKB-KW"/>
</dbReference>
<accession>A0ABZ0IF33</accession>
<feature type="transmembrane region" description="Helical" evidence="5">
    <location>
        <begin position="7"/>
        <end position="31"/>
    </location>
</feature>
<protein>
    <submittedName>
        <fullName evidence="6">PEMT/PEM2 methyltransferase family protein</fullName>
    </submittedName>
</protein>
<sequence length="184" mass="20951">MKDGASFWMFSISISTSAMLAIAGLTLFGIVNKHRSFWPPPNAEGWQHTAFRVLFRSYFYGLLTVSALDFEPTKNRLYAGLPLLIIGFGCALFWTNYLGWRNAFGKPDGLRTSGVYRFSRNPIYLASIIGMVGWAIVVPSWKVTVLLSLWAALYIVAPWVEEPWMTRKYGKAFVQYKESTPRFL</sequence>